<dbReference type="InterPro" id="IPR030791">
    <property type="entry name" value="Rotatin"/>
</dbReference>
<dbReference type="EMBL" id="LUCM01008527">
    <property type="protein sequence ID" value="KAA0188244.1"/>
    <property type="molecule type" value="Genomic_DNA"/>
</dbReference>
<dbReference type="InterPro" id="IPR011989">
    <property type="entry name" value="ARM-like"/>
</dbReference>
<evidence type="ECO:0000256" key="1">
    <source>
        <dbReference type="SAM" id="MobiDB-lite"/>
    </source>
</evidence>
<feature type="compositionally biased region" description="Low complexity" evidence="1">
    <location>
        <begin position="924"/>
        <end position="937"/>
    </location>
</feature>
<protein>
    <recommendedName>
        <fullName evidence="5">Rotatin</fullName>
    </recommendedName>
</protein>
<organism evidence="3 4">
    <name type="scientific">Fasciolopsis buskii</name>
    <dbReference type="NCBI Taxonomy" id="27845"/>
    <lineage>
        <taxon>Eukaryota</taxon>
        <taxon>Metazoa</taxon>
        <taxon>Spiralia</taxon>
        <taxon>Lophotrochozoa</taxon>
        <taxon>Platyhelminthes</taxon>
        <taxon>Trematoda</taxon>
        <taxon>Digenea</taxon>
        <taxon>Plagiorchiida</taxon>
        <taxon>Echinostomata</taxon>
        <taxon>Echinostomatoidea</taxon>
        <taxon>Fasciolidae</taxon>
        <taxon>Fasciolopsis</taxon>
    </lineage>
</organism>
<proteinExistence type="predicted"/>
<evidence type="ECO:0000256" key="2">
    <source>
        <dbReference type="SAM" id="SignalP"/>
    </source>
</evidence>
<evidence type="ECO:0008006" key="5">
    <source>
        <dbReference type="Google" id="ProtNLM"/>
    </source>
</evidence>
<feature type="chain" id="PRO_5035001334" description="Rotatin" evidence="2">
    <location>
        <begin position="29"/>
        <end position="1241"/>
    </location>
</feature>
<reference evidence="3" key="1">
    <citation type="submission" date="2019-05" db="EMBL/GenBank/DDBJ databases">
        <title>Annotation for the trematode Fasciolopsis buski.</title>
        <authorList>
            <person name="Choi Y.-J."/>
        </authorList>
    </citation>
    <scope>NUCLEOTIDE SEQUENCE</scope>
    <source>
        <strain evidence="3">HT</strain>
        <tissue evidence="3">Whole worm</tissue>
    </source>
</reference>
<dbReference type="GO" id="GO:0005814">
    <property type="term" value="C:centriole"/>
    <property type="evidence" value="ECO:0007669"/>
    <property type="project" value="TreeGrafter"/>
</dbReference>
<dbReference type="GO" id="GO:0007099">
    <property type="term" value="P:centriole replication"/>
    <property type="evidence" value="ECO:0007669"/>
    <property type="project" value="TreeGrafter"/>
</dbReference>
<sequence>MGAGTLKLFLTLNVHLLAMFATYPQLFGLHCNDSERLMVLDGSDSPFAQTTPNCEWVKNEWLLRCLVYRSPELRGLALCVLAQLCRIPKWAKCFSSCRISLETQTLLSTHKRYVPQFGGKLWNLAFSCLLDANESCANRAQAVHLLLNLTALPMNPRESGIFLPPSVDRPGQTDVRREPEAPADLHDVNVARLSARSASGRTSRNGTEEDNELGDATVESQSSETAASTSDRMPAGDRPTVTITNTDGEDSNTLDLRVLFRSDLESNEMRENFAELLRFLQPLFNDLFATSETLGDQLESLSDGSNPVMVGRGEQIENLDPSSLDQGVLLLHMSTVPRSSLLPCYFESNGGFYLSGVSGLQQLLISLNLLDYLRRLLTAYLPQPLLDPTRWNSLTSSGSLSSTEFPDSVEHDRQACDRATEQFFRPNADSTMQRSGAPNDNPVCSTTKLLCTPLLASVVCQLLVNLLHHLPKFIPAELMRLRVHSLLMNIVDPNLLEAIVSGLESSQKKHMFTTPWYTQNTWLVTHKHLVHCFANCLQVLRCQAAMHLDTRSLLKSDALFLTRLIRSLKHSHQLDIWAPLWREVFALLTCLMVVPDPGGTVHQDLRLILRPLSARVDSWLEILLAMVNRAELQLGSPQSEKINSRNPSHVCCKQARSALNFFIIALSHHRPLSENPVVEAIDLLHQAETTQQKEKSKPNGSSSPAQEPPKSDIVTRLTRRFMVLVSSSSVLADKAPSREHSVYGIAYRRALRSALQTLLGCCRSAKVVAVADGLLEELVVGTQLLQAKLDLFGLTMSVEASLNETLSARANKLNQPPERKKQQASKQWNLLINELIAQCEIMHNLVYVCPDARKRAIEAGLPQLAHRLWPLALQDVRVLHALLALLTNLSADCPYAASVLAANTAVSRSHPIACFFPMNQNDPPAASRSSGPARPRSVVGTSSGRNSPAYVMVDAPGAPSTTQSLVQYVCRLFGPLDNSPGSLDYGFCIPSAGRMNSGGSARMQSAQSSLYNLPEVRFEQEVTTRYIFQLLSNLVWAPEARNALLKTKLLSRFPELDARTLMKSRRGQFLLSLWIQLLTSLSFTKQGQQMLFTQPRYTFSVVFFAAPRTRALWTGMSHSLTACVNYSKPGDIREAALLTLRNLCTNSTFKSRLLTGDMHILNCLRDLILNELGSPNQSENLLAVALSSIEALIYGNQKVRTLIRSSGFLRHLTQLWTSCQKTSKLDTLVLKIEHVMNLLQN</sequence>
<comment type="caution">
    <text evidence="3">The sequence shown here is derived from an EMBL/GenBank/DDBJ whole genome shotgun (WGS) entry which is preliminary data.</text>
</comment>
<dbReference type="GO" id="GO:0032053">
    <property type="term" value="P:ciliary basal body organization"/>
    <property type="evidence" value="ECO:0007669"/>
    <property type="project" value="TreeGrafter"/>
</dbReference>
<feature type="region of interest" description="Disordered" evidence="1">
    <location>
        <begin position="924"/>
        <end position="943"/>
    </location>
</feature>
<dbReference type="OrthoDB" id="428850at2759"/>
<feature type="region of interest" description="Disordered" evidence="1">
    <location>
        <begin position="161"/>
        <end position="249"/>
    </location>
</feature>
<name>A0A8E0RSS8_9TREM</name>
<evidence type="ECO:0000313" key="3">
    <source>
        <dbReference type="EMBL" id="KAA0188244.1"/>
    </source>
</evidence>
<accession>A0A8E0RSS8</accession>
<dbReference type="Gene3D" id="1.25.10.10">
    <property type="entry name" value="Leucine-rich Repeat Variant"/>
    <property type="match status" value="1"/>
</dbReference>
<dbReference type="SUPFAM" id="SSF48371">
    <property type="entry name" value="ARM repeat"/>
    <property type="match status" value="1"/>
</dbReference>
<feature type="region of interest" description="Disordered" evidence="1">
    <location>
        <begin position="688"/>
        <end position="711"/>
    </location>
</feature>
<dbReference type="GO" id="GO:0005813">
    <property type="term" value="C:centrosome"/>
    <property type="evidence" value="ECO:0007669"/>
    <property type="project" value="InterPro"/>
</dbReference>
<feature type="signal peptide" evidence="2">
    <location>
        <begin position="1"/>
        <end position="28"/>
    </location>
</feature>
<evidence type="ECO:0000313" key="4">
    <source>
        <dbReference type="Proteomes" id="UP000728185"/>
    </source>
</evidence>
<dbReference type="InterPro" id="IPR016024">
    <property type="entry name" value="ARM-type_fold"/>
</dbReference>
<feature type="compositionally biased region" description="Basic and acidic residues" evidence="1">
    <location>
        <begin position="174"/>
        <end position="189"/>
    </location>
</feature>
<dbReference type="PANTHER" id="PTHR31691">
    <property type="entry name" value="ROTATIN"/>
    <property type="match status" value="1"/>
</dbReference>
<dbReference type="Proteomes" id="UP000728185">
    <property type="component" value="Unassembled WGS sequence"/>
</dbReference>
<dbReference type="AlphaFoldDB" id="A0A8E0RSS8"/>
<keyword evidence="4" id="KW-1185">Reference proteome</keyword>
<dbReference type="GO" id="GO:0036064">
    <property type="term" value="C:ciliary basal body"/>
    <property type="evidence" value="ECO:0007669"/>
    <property type="project" value="InterPro"/>
</dbReference>
<feature type="compositionally biased region" description="Polar residues" evidence="1">
    <location>
        <begin position="196"/>
        <end position="205"/>
    </location>
</feature>
<gene>
    <name evidence="3" type="ORF">FBUS_07139</name>
</gene>
<dbReference type="PANTHER" id="PTHR31691:SF1">
    <property type="entry name" value="ROTATIN"/>
    <property type="match status" value="1"/>
</dbReference>
<dbReference type="GO" id="GO:0010457">
    <property type="term" value="P:centriole-centriole cohesion"/>
    <property type="evidence" value="ECO:0007669"/>
    <property type="project" value="TreeGrafter"/>
</dbReference>
<keyword evidence="2" id="KW-0732">Signal</keyword>
<feature type="compositionally biased region" description="Low complexity" evidence="1">
    <location>
        <begin position="216"/>
        <end position="230"/>
    </location>
</feature>